<dbReference type="EMBL" id="JBANCF010000002">
    <property type="protein sequence ID" value="MEM0572786.1"/>
    <property type="molecule type" value="Genomic_DNA"/>
</dbReference>
<dbReference type="Proteomes" id="UP001390963">
    <property type="component" value="Unassembled WGS sequence"/>
</dbReference>
<proteinExistence type="predicted"/>
<dbReference type="InterPro" id="IPR037914">
    <property type="entry name" value="SpoVT-AbrB_sf"/>
</dbReference>
<name>A0AB35YU58_9FLAO</name>
<evidence type="ECO:0000313" key="2">
    <source>
        <dbReference type="EMBL" id="MEM0517408.1"/>
    </source>
</evidence>
<evidence type="ECO:0000313" key="5">
    <source>
        <dbReference type="Proteomes" id="UP001390963"/>
    </source>
</evidence>
<dbReference type="EMBL" id="JAZBJM010000002">
    <property type="protein sequence ID" value="MEM0517408.1"/>
    <property type="molecule type" value="Genomic_DNA"/>
</dbReference>
<organism evidence="2 4">
    <name type="scientific">Aequorivita flava</name>
    <dbReference type="NCBI Taxonomy" id="3114371"/>
    <lineage>
        <taxon>Bacteria</taxon>
        <taxon>Pseudomonadati</taxon>
        <taxon>Bacteroidota</taxon>
        <taxon>Flavobacteriia</taxon>
        <taxon>Flavobacteriales</taxon>
        <taxon>Flavobacteriaceae</taxon>
        <taxon>Aequorivita</taxon>
    </lineage>
</organism>
<evidence type="ECO:0000313" key="3">
    <source>
        <dbReference type="EMBL" id="MEM0572786.1"/>
    </source>
</evidence>
<reference evidence="2 5" key="1">
    <citation type="submission" date="2024-01" db="EMBL/GenBank/DDBJ databases">
        <title>Aequorivita flavus sp. nov., isolated from deep-sea sediment.</title>
        <authorList>
            <person name="Chen X."/>
        </authorList>
    </citation>
    <scope>NUCLEOTIDE SEQUENCE</scope>
    <source>
        <strain evidence="2">MCCC 1A16923</strain>
        <strain evidence="3 5">MCCC 1A16935</strain>
    </source>
</reference>
<dbReference type="SMART" id="SM00966">
    <property type="entry name" value="SpoVT_AbrB"/>
    <property type="match status" value="1"/>
</dbReference>
<dbReference type="RefSeq" id="WP_279449516.1">
    <property type="nucleotide sequence ID" value="NZ_JAZBJM010000002.1"/>
</dbReference>
<protein>
    <submittedName>
        <fullName evidence="2">AbrB/MazE/SpoVT family DNA-binding domain-containing protein</fullName>
    </submittedName>
</protein>
<comment type="caution">
    <text evidence="2">The sequence shown here is derived from an EMBL/GenBank/DDBJ whole genome shotgun (WGS) entry which is preliminary data.</text>
</comment>
<feature type="domain" description="SpoVT-AbrB" evidence="1">
    <location>
        <begin position="6"/>
        <end position="49"/>
    </location>
</feature>
<sequence length="84" mass="9726">MEAKIIKIGNSKGIIIPAKFLKLIGLEEKVAIEIEDDKMIITAAKSKPREGWEEMLAEDVTKYGQPERLMPDFFEEENNSDWEW</sequence>
<evidence type="ECO:0000313" key="4">
    <source>
        <dbReference type="Proteomes" id="UP001388259"/>
    </source>
</evidence>
<evidence type="ECO:0000259" key="1">
    <source>
        <dbReference type="SMART" id="SM00966"/>
    </source>
</evidence>
<keyword evidence="2" id="KW-0238">DNA-binding</keyword>
<dbReference type="Gene3D" id="2.10.260.10">
    <property type="match status" value="1"/>
</dbReference>
<accession>A0AB35YU58</accession>
<dbReference type="Proteomes" id="UP001388259">
    <property type="component" value="Unassembled WGS sequence"/>
</dbReference>
<dbReference type="AlphaFoldDB" id="A0AB35YU58"/>
<dbReference type="Pfam" id="PF04014">
    <property type="entry name" value="MazE_antitoxin"/>
    <property type="match status" value="1"/>
</dbReference>
<gene>
    <name evidence="3" type="ORF">VZD24_04605</name>
    <name evidence="2" type="ORF">VZD85_03505</name>
</gene>
<dbReference type="SUPFAM" id="SSF89447">
    <property type="entry name" value="AbrB/MazE/MraZ-like"/>
    <property type="match status" value="1"/>
</dbReference>
<dbReference type="GO" id="GO:0003677">
    <property type="term" value="F:DNA binding"/>
    <property type="evidence" value="ECO:0007669"/>
    <property type="project" value="UniProtKB-KW"/>
</dbReference>
<keyword evidence="5" id="KW-1185">Reference proteome</keyword>
<dbReference type="InterPro" id="IPR007159">
    <property type="entry name" value="SpoVT-AbrB_dom"/>
</dbReference>